<keyword evidence="3" id="KW-1185">Reference proteome</keyword>
<dbReference type="EMBL" id="JACHXL010000003">
    <property type="protein sequence ID" value="MBB3107096.1"/>
    <property type="molecule type" value="Genomic_DNA"/>
</dbReference>
<evidence type="ECO:0000313" key="2">
    <source>
        <dbReference type="EMBL" id="MBB3107096.1"/>
    </source>
</evidence>
<organism evidence="2 3">
    <name type="scientific">Psychrobacter luti</name>
    <dbReference type="NCBI Taxonomy" id="198481"/>
    <lineage>
        <taxon>Bacteria</taxon>
        <taxon>Pseudomonadati</taxon>
        <taxon>Pseudomonadota</taxon>
        <taxon>Gammaproteobacteria</taxon>
        <taxon>Moraxellales</taxon>
        <taxon>Moraxellaceae</taxon>
        <taxon>Psychrobacter</taxon>
    </lineage>
</organism>
<proteinExistence type="predicted"/>
<dbReference type="InterPro" id="IPR008964">
    <property type="entry name" value="Invasin/intimin_cell_adhesion"/>
</dbReference>
<evidence type="ECO:0000256" key="1">
    <source>
        <dbReference type="SAM" id="SignalP"/>
    </source>
</evidence>
<comment type="caution">
    <text evidence="2">The sequence shown here is derived from an EMBL/GenBank/DDBJ whole genome shotgun (WGS) entry which is preliminary data.</text>
</comment>
<name>A0A839TFA1_9GAMM</name>
<dbReference type="AlphaFoldDB" id="A0A839TFA1"/>
<protein>
    <recommendedName>
        <fullName evidence="4">Big-1 domain-containing protein</fullName>
    </recommendedName>
</protein>
<sequence>MSYSSLPLTSKLFQLTFLTCALALAGCGGGDTVDSIAPVPDTGVTQPGTGGGNGGVGNGDIGSVLKISPMSLLDSNGNLTRTISMSGATAKVTVTDASGNGVGGALVTFNGEGVGFGTTNGAVLTNAEGVATTSVVPLSPNDTGSYSLSATAKYEDMTDTTADYNYSLQAVDISLINLKTGETLLESGASTVVTLQTKDISTGQFQNDVTVNFSATCGSFDPASVVSSNQGNVTATYKAIDSNGNLCEDKQIITAVTANNTSSTQSIEVNIKAIKASNIIYTTSESVVLGAKDSGSSSSGQIEFTVYSNGVPAANQEVILDLVKAPIDFNFISQGNRDSKPLKSNSSGKVTVNLYPGNIPGPVEIQATLKSDMTISASAKNIAVATGRPTQKGITLALEKNVLADNAIDTSGVSVYLTDRQGNFVPDGTVVSFIAEGGTITPNCATTQGNCSVTFTSQNPRPANGRVSVIAYVEGDKAYSDLNGDNVYTAGIDSLLDNIGNFFRDDNEDLKYNPGEFVYKRGAFPANAKQASCAVSTLSQPNLFNFPSMDNPTTCDDSLETVIRKQVIMGFANDTPTFYNYTVTPGAISFEMYGNSLRTVSMPSNTSLSLSVQDKTPDNDVSCEAEITDGNLTVPSLVSLKRVDGTTNQNFFESSEDILYTVSTVGCQAGDSIKLSVTTPSPTSKTTTVQLF</sequence>
<dbReference type="Proteomes" id="UP000588111">
    <property type="component" value="Unassembled WGS sequence"/>
</dbReference>
<gene>
    <name evidence="2" type="ORF">FHS24_001613</name>
</gene>
<feature type="chain" id="PRO_5032632852" description="Big-1 domain-containing protein" evidence="1">
    <location>
        <begin position="26"/>
        <end position="692"/>
    </location>
</feature>
<accession>A0A839TFA1</accession>
<dbReference type="Gene3D" id="2.60.40.10">
    <property type="entry name" value="Immunoglobulins"/>
    <property type="match status" value="2"/>
</dbReference>
<dbReference type="SUPFAM" id="SSF49373">
    <property type="entry name" value="Invasin/intimin cell-adhesion fragments"/>
    <property type="match status" value="2"/>
</dbReference>
<reference evidence="2 3" key="1">
    <citation type="submission" date="2020-08" db="EMBL/GenBank/DDBJ databases">
        <title>Genomic Encyclopedia of Type Strains, Phase III (KMG-III): the genomes of soil and plant-associated and newly described type strains.</title>
        <authorList>
            <person name="Whitman W."/>
        </authorList>
    </citation>
    <scope>NUCLEOTIDE SEQUENCE [LARGE SCALE GENOMIC DNA]</scope>
    <source>
        <strain evidence="2 3">CECT 5885</strain>
    </source>
</reference>
<dbReference type="RefSeq" id="WP_183620460.1">
    <property type="nucleotide sequence ID" value="NZ_CAJHAH010000003.1"/>
</dbReference>
<dbReference type="InterPro" id="IPR013783">
    <property type="entry name" value="Ig-like_fold"/>
</dbReference>
<feature type="signal peptide" evidence="1">
    <location>
        <begin position="1"/>
        <end position="25"/>
    </location>
</feature>
<evidence type="ECO:0008006" key="4">
    <source>
        <dbReference type="Google" id="ProtNLM"/>
    </source>
</evidence>
<evidence type="ECO:0000313" key="3">
    <source>
        <dbReference type="Proteomes" id="UP000588111"/>
    </source>
</evidence>
<keyword evidence="1" id="KW-0732">Signal</keyword>